<feature type="region of interest" description="Disordered" evidence="4">
    <location>
        <begin position="1"/>
        <end position="20"/>
    </location>
</feature>
<comment type="caution">
    <text evidence="8">The sequence shown here is derived from an EMBL/GenBank/DDBJ whole genome shotgun (WGS) entry which is preliminary data.</text>
</comment>
<dbReference type="RefSeq" id="WP_371439820.1">
    <property type="nucleotide sequence ID" value="NZ_JBHSRS010000084.1"/>
</dbReference>
<dbReference type="SUPFAM" id="SSF52467">
    <property type="entry name" value="DHS-like NAD/FAD-binding domain"/>
    <property type="match status" value="1"/>
</dbReference>
<dbReference type="InterPro" id="IPR029061">
    <property type="entry name" value="THDP-binding"/>
</dbReference>
<dbReference type="InterPro" id="IPR045229">
    <property type="entry name" value="TPP_enz"/>
</dbReference>
<evidence type="ECO:0000313" key="9">
    <source>
        <dbReference type="Proteomes" id="UP001596270"/>
    </source>
</evidence>
<feature type="compositionally biased region" description="Basic and acidic residues" evidence="4">
    <location>
        <begin position="9"/>
        <end position="18"/>
    </location>
</feature>
<dbReference type="SUPFAM" id="SSF52518">
    <property type="entry name" value="Thiamin diphosphate-binding fold (THDP-binding)"/>
    <property type="match status" value="2"/>
</dbReference>
<dbReference type="PANTHER" id="PTHR18968">
    <property type="entry name" value="THIAMINE PYROPHOSPHATE ENZYMES"/>
    <property type="match status" value="1"/>
</dbReference>
<evidence type="ECO:0000256" key="1">
    <source>
        <dbReference type="ARBA" id="ARBA00007812"/>
    </source>
</evidence>
<feature type="domain" description="Thiamine pyrophosphate enzyme central" evidence="5">
    <location>
        <begin position="222"/>
        <end position="335"/>
    </location>
</feature>
<dbReference type="Proteomes" id="UP001596270">
    <property type="component" value="Unassembled WGS sequence"/>
</dbReference>
<dbReference type="CDD" id="cd07035">
    <property type="entry name" value="TPP_PYR_POX_like"/>
    <property type="match status" value="1"/>
</dbReference>
<feature type="domain" description="Thiamine pyrophosphate enzyme TPP-binding" evidence="6">
    <location>
        <begin position="427"/>
        <end position="582"/>
    </location>
</feature>
<sequence>MTVPSGSTVRRDIPKPSEPEETVWASDAIADMLRAMDIPYVLLNPGASFRGLHDSIVNHLGNEKPQMMVVLHEEHAVAIAHGYTKVTGKPLIAILHSNVGLMHGSMAIFDAWVDRVPVIVLGATGPVDANKRRPWIDWIHTAQDQAALVRHFIKWDCQPASIPSAQEALLRARQIATTAPQGPVYVCFDAALQESKLTERPAIPDPARYLAPPQARPSDEVVAQAAALLSKASRPVILMGRVTRSEAAWAERIQLAETLNAEVLTDLRVGAAFPTDHPLHAAPSGAFLTPNAQEVLREADVVLSLDWLDLAGTLKQAWGDKPVGSKIIQVSVDHYSHNGWSMDHQGLPPVDVFMLCEPEPAVTLLNQQVTPRKTPAPARRPLPVVAPVQPVPGASGASNMMVSTLAATLKRAVGDQKVCLMRLPLSWSGEMWDFKHPLDFLGYDGGGGIGSGPGMSIGSALGLKGTDRLPVAVIGDGDYMMGVNALWTAANARIPMLIVVCNNRSFFNDEVHQERVARQRKRPIENRWIGQRISDPPPDLAMMARGQGLTGIGPVEDAGELEKILVDAIAAVKRGETVVVDVVVQTGYSAAMTAGLTRSKD</sequence>
<proteinExistence type="inferred from homology"/>
<dbReference type="Pfam" id="PF00205">
    <property type="entry name" value="TPP_enzyme_M"/>
    <property type="match status" value="1"/>
</dbReference>
<dbReference type="Pfam" id="PF02775">
    <property type="entry name" value="TPP_enzyme_C"/>
    <property type="match status" value="1"/>
</dbReference>
<feature type="domain" description="Thiamine pyrophosphate enzyme N-terminal TPP-binding" evidence="7">
    <location>
        <begin position="25"/>
        <end position="136"/>
    </location>
</feature>
<accession>A0ABW1U2F3</accession>
<name>A0ABW1U2F3_9BURK</name>
<dbReference type="InterPro" id="IPR012000">
    <property type="entry name" value="Thiamin_PyroP_enz_cen_dom"/>
</dbReference>
<evidence type="ECO:0000256" key="2">
    <source>
        <dbReference type="ARBA" id="ARBA00023052"/>
    </source>
</evidence>
<evidence type="ECO:0000256" key="3">
    <source>
        <dbReference type="RuleBase" id="RU362132"/>
    </source>
</evidence>
<protein>
    <submittedName>
        <fullName evidence="8">Thiamine pyrophosphate-binding protein</fullName>
    </submittedName>
</protein>
<comment type="similarity">
    <text evidence="1 3">Belongs to the TPP enzyme family.</text>
</comment>
<evidence type="ECO:0000259" key="7">
    <source>
        <dbReference type="Pfam" id="PF02776"/>
    </source>
</evidence>
<dbReference type="InterPro" id="IPR029035">
    <property type="entry name" value="DHS-like_NAD/FAD-binding_dom"/>
</dbReference>
<keyword evidence="9" id="KW-1185">Reference proteome</keyword>
<gene>
    <name evidence="8" type="ORF">ACFQND_22755</name>
</gene>
<dbReference type="Gene3D" id="3.40.50.1220">
    <property type="entry name" value="TPP-binding domain"/>
    <property type="match status" value="1"/>
</dbReference>
<organism evidence="8 9">
    <name type="scientific">Polaromonas aquatica</name>
    <dbReference type="NCBI Taxonomy" id="332657"/>
    <lineage>
        <taxon>Bacteria</taxon>
        <taxon>Pseudomonadati</taxon>
        <taxon>Pseudomonadota</taxon>
        <taxon>Betaproteobacteria</taxon>
        <taxon>Burkholderiales</taxon>
        <taxon>Comamonadaceae</taxon>
        <taxon>Polaromonas</taxon>
    </lineage>
</organism>
<keyword evidence="2 3" id="KW-0786">Thiamine pyrophosphate</keyword>
<dbReference type="InterPro" id="IPR012001">
    <property type="entry name" value="Thiamin_PyroP_enz_TPP-bd_dom"/>
</dbReference>
<evidence type="ECO:0000259" key="5">
    <source>
        <dbReference type="Pfam" id="PF00205"/>
    </source>
</evidence>
<reference evidence="9" key="1">
    <citation type="journal article" date="2019" name="Int. J. Syst. Evol. Microbiol.">
        <title>The Global Catalogue of Microorganisms (GCM) 10K type strain sequencing project: providing services to taxonomists for standard genome sequencing and annotation.</title>
        <authorList>
            <consortium name="The Broad Institute Genomics Platform"/>
            <consortium name="The Broad Institute Genome Sequencing Center for Infectious Disease"/>
            <person name="Wu L."/>
            <person name="Ma J."/>
        </authorList>
    </citation>
    <scope>NUCLEOTIDE SEQUENCE [LARGE SCALE GENOMIC DNA]</scope>
    <source>
        <strain evidence="9">CCUG 39402</strain>
    </source>
</reference>
<dbReference type="EMBL" id="JBHSRS010000084">
    <property type="protein sequence ID" value="MFC6284056.1"/>
    <property type="molecule type" value="Genomic_DNA"/>
</dbReference>
<evidence type="ECO:0000259" key="6">
    <source>
        <dbReference type="Pfam" id="PF02775"/>
    </source>
</evidence>
<evidence type="ECO:0000313" key="8">
    <source>
        <dbReference type="EMBL" id="MFC6284056.1"/>
    </source>
</evidence>
<dbReference type="InterPro" id="IPR011766">
    <property type="entry name" value="TPP_enzyme_TPP-bd"/>
</dbReference>
<dbReference type="Pfam" id="PF02776">
    <property type="entry name" value="TPP_enzyme_N"/>
    <property type="match status" value="1"/>
</dbReference>
<dbReference type="PANTHER" id="PTHR18968:SF13">
    <property type="entry name" value="ACETOLACTATE SYNTHASE CATALYTIC SUBUNIT, MITOCHONDRIAL"/>
    <property type="match status" value="1"/>
</dbReference>
<dbReference type="Gene3D" id="3.40.50.970">
    <property type="match status" value="2"/>
</dbReference>
<evidence type="ECO:0000256" key="4">
    <source>
        <dbReference type="SAM" id="MobiDB-lite"/>
    </source>
</evidence>